<organism evidence="1 2">
    <name type="scientific">Ambrosiozyma monospora</name>
    <name type="common">Yeast</name>
    <name type="synonym">Endomycopsis monosporus</name>
    <dbReference type="NCBI Taxonomy" id="43982"/>
    <lineage>
        <taxon>Eukaryota</taxon>
        <taxon>Fungi</taxon>
        <taxon>Dikarya</taxon>
        <taxon>Ascomycota</taxon>
        <taxon>Saccharomycotina</taxon>
        <taxon>Pichiomycetes</taxon>
        <taxon>Pichiales</taxon>
        <taxon>Pichiaceae</taxon>
        <taxon>Ambrosiozyma</taxon>
    </lineage>
</organism>
<gene>
    <name evidence="1" type="ORF">Amon01_000941500</name>
</gene>
<evidence type="ECO:0000313" key="1">
    <source>
        <dbReference type="EMBL" id="GME73964.1"/>
    </source>
</evidence>
<keyword evidence="2" id="KW-1185">Reference proteome</keyword>
<comment type="caution">
    <text evidence="1">The sequence shown here is derived from an EMBL/GenBank/DDBJ whole genome shotgun (WGS) entry which is preliminary data.</text>
</comment>
<reference evidence="1" key="1">
    <citation type="submission" date="2023-04" db="EMBL/GenBank/DDBJ databases">
        <title>Ambrosiozyma monospora NBRC 1965.</title>
        <authorList>
            <person name="Ichikawa N."/>
            <person name="Sato H."/>
            <person name="Tonouchi N."/>
        </authorList>
    </citation>
    <scope>NUCLEOTIDE SEQUENCE</scope>
    <source>
        <strain evidence="1">NBRC 1965</strain>
    </source>
</reference>
<dbReference type="Proteomes" id="UP001165063">
    <property type="component" value="Unassembled WGS sequence"/>
</dbReference>
<name>A0A9W6T3L6_AMBMO</name>
<accession>A0A9W6T3L6</accession>
<dbReference type="EMBL" id="BSXU01011095">
    <property type="protein sequence ID" value="GME73964.1"/>
    <property type="molecule type" value="Genomic_DNA"/>
</dbReference>
<dbReference type="AlphaFoldDB" id="A0A9W6T3L6"/>
<sequence>MSISSTASILTATGLSITANTVTSIIPSAIPALISNVVTVTATVSIGVTNVFPVVVLDNSTATTEQKGKPNCQFSQTTITLVESVRP</sequence>
<proteinExistence type="predicted"/>
<evidence type="ECO:0000313" key="2">
    <source>
        <dbReference type="Proteomes" id="UP001165063"/>
    </source>
</evidence>
<protein>
    <submittedName>
        <fullName evidence="1">Unnamed protein product</fullName>
    </submittedName>
</protein>